<gene>
    <name evidence="1" type="ORF">EDB95_2165</name>
</gene>
<name>A0A4R8DSA6_9BACT</name>
<evidence type="ECO:0000313" key="2">
    <source>
        <dbReference type="Proteomes" id="UP000294498"/>
    </source>
</evidence>
<dbReference type="AlphaFoldDB" id="A0A4R8DSA6"/>
<dbReference type="Proteomes" id="UP000294498">
    <property type="component" value="Unassembled WGS sequence"/>
</dbReference>
<evidence type="ECO:0000313" key="1">
    <source>
        <dbReference type="EMBL" id="TDX01134.1"/>
    </source>
</evidence>
<keyword evidence="2" id="KW-1185">Reference proteome</keyword>
<proteinExistence type="predicted"/>
<dbReference type="EMBL" id="SODV01000001">
    <property type="protein sequence ID" value="TDX01134.1"/>
    <property type="molecule type" value="Genomic_DNA"/>
</dbReference>
<reference evidence="1 2" key="1">
    <citation type="submission" date="2019-03" db="EMBL/GenBank/DDBJ databases">
        <title>Genomic Encyclopedia of Type Strains, Phase IV (KMG-IV): sequencing the most valuable type-strain genomes for metagenomic binning, comparative biology and taxonomic classification.</title>
        <authorList>
            <person name="Goeker M."/>
        </authorList>
    </citation>
    <scope>NUCLEOTIDE SEQUENCE [LARGE SCALE GENOMIC DNA]</scope>
    <source>
        <strain evidence="1 2">DSM 100059</strain>
    </source>
</reference>
<organism evidence="1 2">
    <name type="scientific">Dinghuibacter silviterrae</name>
    <dbReference type="NCBI Taxonomy" id="1539049"/>
    <lineage>
        <taxon>Bacteria</taxon>
        <taxon>Pseudomonadati</taxon>
        <taxon>Bacteroidota</taxon>
        <taxon>Chitinophagia</taxon>
        <taxon>Chitinophagales</taxon>
        <taxon>Chitinophagaceae</taxon>
        <taxon>Dinghuibacter</taxon>
    </lineage>
</organism>
<accession>A0A4R8DSA6</accession>
<protein>
    <submittedName>
        <fullName evidence="1">Uncharacterized protein</fullName>
    </submittedName>
</protein>
<dbReference type="RefSeq" id="WP_133993425.1">
    <property type="nucleotide sequence ID" value="NZ_SODV01000001.1"/>
</dbReference>
<comment type="caution">
    <text evidence="1">The sequence shown here is derived from an EMBL/GenBank/DDBJ whole genome shotgun (WGS) entry which is preliminary data.</text>
</comment>
<sequence>MLKVTPFAGAIFLNFLLFNGCNQDTGSNREEIRYENKLDSLYERKIDSAYARIGHTCDSTLAARWKVLEDSILQKHHVLDSLTADSVAFERHIRDSLEQRRHDSLAAHAHAHPRRRR</sequence>